<sequence length="62" mass="6865">MESSIGGHAGCVTRRTLARGRRNRTASGSITTRRQPERAISFGSRIDRLAPLAAFRPRHFCP</sequence>
<evidence type="ECO:0000313" key="3">
    <source>
        <dbReference type="Proteomes" id="UP000002283"/>
    </source>
</evidence>
<feature type="region of interest" description="Disordered" evidence="1">
    <location>
        <begin position="1"/>
        <end position="36"/>
    </location>
</feature>
<accession>A2RZK6</accession>
<dbReference type="Proteomes" id="UP000002283">
    <property type="component" value="Chromosome II"/>
</dbReference>
<protein>
    <submittedName>
        <fullName evidence="2">Uncharacterized protein</fullName>
    </submittedName>
</protein>
<evidence type="ECO:0000256" key="1">
    <source>
        <dbReference type="SAM" id="MobiDB-lite"/>
    </source>
</evidence>
<reference evidence="2 3" key="1">
    <citation type="submission" date="2007-01" db="EMBL/GenBank/DDBJ databases">
        <authorList>
            <person name="DeShazer D."/>
            <person name="Woods D.E."/>
            <person name="Nierman W.C."/>
        </authorList>
    </citation>
    <scope>NUCLEOTIDE SEQUENCE [LARGE SCALE GENOMIC DNA]</scope>
    <source>
        <strain evidence="2 3">NCTC 10229</strain>
    </source>
</reference>
<evidence type="ECO:0000313" key="2">
    <source>
        <dbReference type="EMBL" id="ABM98988.2"/>
    </source>
</evidence>
<dbReference type="KEGG" id="bml:BMA10229_1323"/>
<dbReference type="AlphaFoldDB" id="A2RZK6"/>
<proteinExistence type="predicted"/>
<gene>
    <name evidence="2" type="ordered locus">BMA10229_1323</name>
</gene>
<dbReference type="EMBL" id="CP000545">
    <property type="protein sequence ID" value="ABM98988.2"/>
    <property type="molecule type" value="Genomic_DNA"/>
</dbReference>
<organism evidence="2 3">
    <name type="scientific">Burkholderia mallei (strain NCTC 10229)</name>
    <dbReference type="NCBI Taxonomy" id="412022"/>
    <lineage>
        <taxon>Bacteria</taxon>
        <taxon>Pseudomonadati</taxon>
        <taxon>Pseudomonadota</taxon>
        <taxon>Betaproteobacteria</taxon>
        <taxon>Burkholderiales</taxon>
        <taxon>Burkholderiaceae</taxon>
        <taxon>Burkholderia</taxon>
        <taxon>pseudomallei group</taxon>
    </lineage>
</organism>
<name>A2RZK6_BURM9</name>
<dbReference type="HOGENOM" id="CLU_2895326_0_0_4"/>